<dbReference type="InterPro" id="IPR001632">
    <property type="entry name" value="WD40_G-protein_beta-like"/>
</dbReference>
<keyword evidence="19" id="KW-1185">Reference proteome</keyword>
<dbReference type="PROSITE" id="PS50294">
    <property type="entry name" value="WD_REPEATS_REGION"/>
    <property type="match status" value="3"/>
</dbReference>
<dbReference type="Pfam" id="PF24105">
    <property type="entry name" value="Beta-prop_CAF1B_HIR1"/>
    <property type="match status" value="1"/>
</dbReference>
<keyword evidence="8" id="KW-0143">Chaperone</keyword>
<evidence type="ECO:0000256" key="14">
    <source>
        <dbReference type="ARBA" id="ARBA00082781"/>
    </source>
</evidence>
<evidence type="ECO:0000256" key="6">
    <source>
        <dbReference type="ARBA" id="ARBA00022763"/>
    </source>
</evidence>
<keyword evidence="4" id="KW-0235">DNA replication</keyword>
<keyword evidence="5" id="KW-0677">Repeat</keyword>
<dbReference type="InterPro" id="IPR019775">
    <property type="entry name" value="WD40_repeat_CS"/>
</dbReference>
<feature type="region of interest" description="Disordered" evidence="16">
    <location>
        <begin position="668"/>
        <end position="710"/>
    </location>
</feature>
<evidence type="ECO:0000256" key="11">
    <source>
        <dbReference type="ARBA" id="ARBA00023306"/>
    </source>
</evidence>
<organism evidence="18 19">
    <name type="scientific">Paralvinella palmiformis</name>
    <dbReference type="NCBI Taxonomy" id="53620"/>
    <lineage>
        <taxon>Eukaryota</taxon>
        <taxon>Metazoa</taxon>
        <taxon>Spiralia</taxon>
        <taxon>Lophotrochozoa</taxon>
        <taxon>Annelida</taxon>
        <taxon>Polychaeta</taxon>
        <taxon>Sedentaria</taxon>
        <taxon>Canalipalpata</taxon>
        <taxon>Terebellida</taxon>
        <taxon>Terebelliformia</taxon>
        <taxon>Alvinellidae</taxon>
        <taxon>Paralvinella</taxon>
    </lineage>
</organism>
<dbReference type="PRINTS" id="PR00319">
    <property type="entry name" value="GPROTEINB"/>
</dbReference>
<dbReference type="SUPFAM" id="SSF50978">
    <property type="entry name" value="WD40 repeat-like"/>
    <property type="match status" value="1"/>
</dbReference>
<dbReference type="InterPro" id="IPR045145">
    <property type="entry name" value="PTHR15271"/>
</dbReference>
<evidence type="ECO:0000256" key="16">
    <source>
        <dbReference type="SAM" id="MobiDB-lite"/>
    </source>
</evidence>
<dbReference type="InterPro" id="IPR015943">
    <property type="entry name" value="WD40/YVTN_repeat-like_dom_sf"/>
</dbReference>
<evidence type="ECO:0000256" key="12">
    <source>
        <dbReference type="ARBA" id="ARBA00055488"/>
    </source>
</evidence>
<dbReference type="AlphaFoldDB" id="A0AAD9KE84"/>
<feature type="repeat" description="WD" evidence="15">
    <location>
        <begin position="164"/>
        <end position="205"/>
    </location>
</feature>
<keyword evidence="3 15" id="KW-0853">WD repeat</keyword>
<reference evidence="18" key="1">
    <citation type="journal article" date="2023" name="Mol. Biol. Evol.">
        <title>Third-Generation Sequencing Reveals the Adaptive Role of the Epigenome in Three Deep-Sea Polychaetes.</title>
        <authorList>
            <person name="Perez M."/>
            <person name="Aroh O."/>
            <person name="Sun Y."/>
            <person name="Lan Y."/>
            <person name="Juniper S.K."/>
            <person name="Young C.R."/>
            <person name="Angers B."/>
            <person name="Qian P.Y."/>
        </authorList>
    </citation>
    <scope>NUCLEOTIDE SEQUENCE</scope>
    <source>
        <strain evidence="18">P08H-3</strain>
    </source>
</reference>
<protein>
    <recommendedName>
        <fullName evidence="13">Chromatin assembly factor 1 subunit B</fullName>
    </recommendedName>
    <alternativeName>
        <fullName evidence="14">Chromatin assembly factor I p60 subunit</fullName>
    </alternativeName>
</protein>
<evidence type="ECO:0000256" key="4">
    <source>
        <dbReference type="ARBA" id="ARBA00022705"/>
    </source>
</evidence>
<dbReference type="GO" id="GO:0005634">
    <property type="term" value="C:nucleus"/>
    <property type="evidence" value="ECO:0007669"/>
    <property type="project" value="UniProtKB-SubCell"/>
</dbReference>
<sequence length="710" mass="79247">MKIITPEISWHGREPVYSIDFQYCDDKLCRIASCGTDRYVRIWEVQVGKDGKGSVSFLSNLNRHTRTVNCVRFSPDGMTLASAGDDAVILLWKQSTTPTPASNLFQEEDEENKETWNVVKSLRSHLEDVYDISWSSDARHMISGSVDNTAILWDVKKGQKLWIFTEHKSFVQGVAFDPLGQYLATMGCDRVLRIYDFKSRSCLHNIKKTILPNNNNNEGEKPKPAFMFHDNGLKSFFRRLSFSPDGQLLVVPAGCLEKDGDQDASNTTFVFARTNLNKPVLHLPSLNKSSLVVRFCPVLYQLRNIPYSLSDVQVKDEKQEQETTDELDSSAKCKTLFSLPYRMIFAIASEDSVLLYDTQQRQPFGYISNVHYHQLSDLTWSQGGKFLVISSTDGYCTIVTFSDGELGVPYKNQVEIQSNPPSDVEVIEKNFKQNIKVTSLKQPESSGSSAVASTQLNVKRIQPSAAENTGLRNDAAEQSKPARRIQLQQVSVASHSPSGSKGKTPRRVQVTVLSSPSQRNNQMVDNVSTSGTVSQLPDKQLPAKKTDHLMEKESKGELAKKSTKEQLAVEMFDEQRDNKSSPKSGNISKQPRRLTLTTLSTPEKNINLPCTTEIEEHSLHLVLETSCDAVMSDLEKTPLKCSSSGDNVEPTCSTSLTFTTPLKPKSVTALTPTQLNPVKMSPSNKKSPRRIQTVLLESPKQLKSGQHGKR</sequence>
<keyword evidence="7" id="KW-0156">Chromatin regulator</keyword>
<keyword evidence="9" id="KW-0234">DNA repair</keyword>
<evidence type="ECO:0000256" key="9">
    <source>
        <dbReference type="ARBA" id="ARBA00023204"/>
    </source>
</evidence>
<dbReference type="SMART" id="SM00320">
    <property type="entry name" value="WD40"/>
    <property type="match status" value="5"/>
</dbReference>
<evidence type="ECO:0000259" key="17">
    <source>
        <dbReference type="Pfam" id="PF24105"/>
    </source>
</evidence>
<keyword evidence="11" id="KW-0131">Cell cycle</keyword>
<feature type="compositionally biased region" description="Polar residues" evidence="16">
    <location>
        <begin position="439"/>
        <end position="457"/>
    </location>
</feature>
<evidence type="ECO:0000313" key="19">
    <source>
        <dbReference type="Proteomes" id="UP001208570"/>
    </source>
</evidence>
<feature type="repeat" description="WD" evidence="15">
    <location>
        <begin position="61"/>
        <end position="102"/>
    </location>
</feature>
<dbReference type="PANTHER" id="PTHR15271:SF4">
    <property type="entry name" value="CHROMATIN ASSEMBLY FACTOR 1 SUBUNIT B"/>
    <property type="match status" value="1"/>
</dbReference>
<evidence type="ECO:0000256" key="7">
    <source>
        <dbReference type="ARBA" id="ARBA00022853"/>
    </source>
</evidence>
<dbReference type="GO" id="GO:0006260">
    <property type="term" value="P:DNA replication"/>
    <property type="evidence" value="ECO:0007669"/>
    <property type="project" value="UniProtKB-KW"/>
</dbReference>
<dbReference type="FunFam" id="2.130.10.10:FF:000248">
    <property type="entry name" value="Chromatin assembly factor 1 subunit B"/>
    <property type="match status" value="1"/>
</dbReference>
<evidence type="ECO:0000256" key="5">
    <source>
        <dbReference type="ARBA" id="ARBA00022737"/>
    </source>
</evidence>
<feature type="compositionally biased region" description="Polar residues" evidence="16">
    <location>
        <begin position="668"/>
        <end position="685"/>
    </location>
</feature>
<dbReference type="Gene3D" id="2.130.10.10">
    <property type="entry name" value="YVTN repeat-like/Quinoprotein amine dehydrogenase"/>
    <property type="match status" value="2"/>
</dbReference>
<dbReference type="EMBL" id="JAODUP010000009">
    <property type="protein sequence ID" value="KAK2169544.1"/>
    <property type="molecule type" value="Genomic_DNA"/>
</dbReference>
<keyword evidence="10" id="KW-0539">Nucleus</keyword>
<evidence type="ECO:0000256" key="13">
    <source>
        <dbReference type="ARBA" id="ARBA00070759"/>
    </source>
</evidence>
<dbReference type="InterPro" id="IPR055410">
    <property type="entry name" value="Beta-prop_CAF1B_HIR1"/>
</dbReference>
<comment type="function">
    <text evidence="12">Acts as a component of the histone chaperone complex chromatin assembly factor 1 (CAF-1), which assembles histone octamers onto DNA during replication and repair. CAF-1 performs the first step of the nucleosome assembly process, bringing newly synthesized histones H3 and H4 to replicating DNA; histones H2A/H2B can bind to this chromatin precursor subsequent to DNA replication to complete the histone octamer.</text>
</comment>
<comment type="caution">
    <text evidence="18">The sequence shown here is derived from an EMBL/GenBank/DDBJ whole genome shotgun (WGS) entry which is preliminary data.</text>
</comment>
<dbReference type="InterPro" id="IPR001680">
    <property type="entry name" value="WD40_rpt"/>
</dbReference>
<feature type="region of interest" description="Disordered" evidence="16">
    <location>
        <begin position="439"/>
        <end position="594"/>
    </location>
</feature>
<evidence type="ECO:0000256" key="10">
    <source>
        <dbReference type="ARBA" id="ARBA00023242"/>
    </source>
</evidence>
<feature type="domain" description="CAF1B/HIR1 beta-propeller" evidence="17">
    <location>
        <begin position="1"/>
        <end position="406"/>
    </location>
</feature>
<dbReference type="GO" id="GO:0006334">
    <property type="term" value="P:nucleosome assembly"/>
    <property type="evidence" value="ECO:0007669"/>
    <property type="project" value="TreeGrafter"/>
</dbReference>
<evidence type="ECO:0000256" key="1">
    <source>
        <dbReference type="ARBA" id="ARBA00004123"/>
    </source>
</evidence>
<proteinExistence type="inferred from homology"/>
<dbReference type="GO" id="GO:0006335">
    <property type="term" value="P:DNA replication-dependent chromatin assembly"/>
    <property type="evidence" value="ECO:0007669"/>
    <property type="project" value="InterPro"/>
</dbReference>
<evidence type="ECO:0000256" key="2">
    <source>
        <dbReference type="ARBA" id="ARBA00007306"/>
    </source>
</evidence>
<accession>A0AAD9KE84</accession>
<name>A0AAD9KE84_9ANNE</name>
<evidence type="ECO:0000256" key="3">
    <source>
        <dbReference type="ARBA" id="ARBA00022574"/>
    </source>
</evidence>
<comment type="similarity">
    <text evidence="2">Belongs to the WD repeat HIR1 family.</text>
</comment>
<comment type="subcellular location">
    <subcellularLocation>
        <location evidence="1">Nucleus</location>
    </subcellularLocation>
</comment>
<feature type="compositionally biased region" description="Polar residues" evidence="16">
    <location>
        <begin position="486"/>
        <end position="501"/>
    </location>
</feature>
<dbReference type="GO" id="GO:0033186">
    <property type="term" value="C:CAF-1 complex"/>
    <property type="evidence" value="ECO:0007669"/>
    <property type="project" value="TreeGrafter"/>
</dbReference>
<evidence type="ECO:0000256" key="15">
    <source>
        <dbReference type="PROSITE-ProRule" id="PRU00221"/>
    </source>
</evidence>
<dbReference type="GO" id="GO:0006281">
    <property type="term" value="P:DNA repair"/>
    <property type="evidence" value="ECO:0007669"/>
    <property type="project" value="UniProtKB-KW"/>
</dbReference>
<evidence type="ECO:0000313" key="18">
    <source>
        <dbReference type="EMBL" id="KAK2169544.1"/>
    </source>
</evidence>
<dbReference type="Proteomes" id="UP001208570">
    <property type="component" value="Unassembled WGS sequence"/>
</dbReference>
<feature type="compositionally biased region" description="Polar residues" evidence="16">
    <location>
        <begin position="511"/>
        <end position="537"/>
    </location>
</feature>
<evidence type="ECO:0000256" key="8">
    <source>
        <dbReference type="ARBA" id="ARBA00023186"/>
    </source>
</evidence>
<feature type="compositionally biased region" description="Basic and acidic residues" evidence="16">
    <location>
        <begin position="544"/>
        <end position="564"/>
    </location>
</feature>
<keyword evidence="6" id="KW-0227">DNA damage</keyword>
<dbReference type="PROSITE" id="PS00678">
    <property type="entry name" value="WD_REPEATS_1"/>
    <property type="match status" value="1"/>
</dbReference>
<dbReference type="InterPro" id="IPR036322">
    <property type="entry name" value="WD40_repeat_dom_sf"/>
</dbReference>
<feature type="repeat" description="WD" evidence="15">
    <location>
        <begin position="122"/>
        <end position="163"/>
    </location>
</feature>
<dbReference type="PROSITE" id="PS50082">
    <property type="entry name" value="WD_REPEATS_2"/>
    <property type="match status" value="3"/>
</dbReference>
<dbReference type="PANTHER" id="PTHR15271">
    <property type="entry name" value="CHROMATIN ASSEMBLY FACTOR 1 SUBUNIT B"/>
    <property type="match status" value="1"/>
</dbReference>
<gene>
    <name evidence="18" type="ORF">LSH36_9g15066</name>
</gene>